<reference evidence="1" key="1">
    <citation type="submission" date="2014-09" db="EMBL/GenBank/DDBJ databases">
        <authorList>
            <person name="Magalhaes I.L.F."/>
            <person name="Oliveira U."/>
            <person name="Santos F.R."/>
            <person name="Vidigal T.H.D.A."/>
            <person name="Brescovit A.D."/>
            <person name="Santos A.J."/>
        </authorList>
    </citation>
    <scope>NUCLEOTIDE SEQUENCE</scope>
    <source>
        <tissue evidence="1">Shoot tissue taken approximately 20 cm above the soil surface</tissue>
    </source>
</reference>
<evidence type="ECO:0000313" key="1">
    <source>
        <dbReference type="EMBL" id="JAE29573.1"/>
    </source>
</evidence>
<accession>A0A0A9N4U1</accession>
<sequence length="50" mass="5827">MDMRHDKHLNKFKHFSTKNIIVHLLHMLPLHIPIITYDKCIGTIFGSAVT</sequence>
<dbReference type="AlphaFoldDB" id="A0A0A9N4U1"/>
<name>A0A0A9N4U1_ARUDO</name>
<reference evidence="1" key="2">
    <citation type="journal article" date="2015" name="Data Brief">
        <title>Shoot transcriptome of the giant reed, Arundo donax.</title>
        <authorList>
            <person name="Barrero R.A."/>
            <person name="Guerrero F.D."/>
            <person name="Moolhuijzen P."/>
            <person name="Goolsby J.A."/>
            <person name="Tidwell J."/>
            <person name="Bellgard S.E."/>
            <person name="Bellgard M.I."/>
        </authorList>
    </citation>
    <scope>NUCLEOTIDE SEQUENCE</scope>
    <source>
        <tissue evidence="1">Shoot tissue taken approximately 20 cm above the soil surface</tissue>
    </source>
</reference>
<protein>
    <submittedName>
        <fullName evidence="1">Uncharacterized protein</fullName>
    </submittedName>
</protein>
<proteinExistence type="predicted"/>
<dbReference type="EMBL" id="GBRH01168323">
    <property type="protein sequence ID" value="JAE29573.1"/>
    <property type="molecule type" value="Transcribed_RNA"/>
</dbReference>
<organism evidence="1">
    <name type="scientific">Arundo donax</name>
    <name type="common">Giant reed</name>
    <name type="synonym">Donax arundinaceus</name>
    <dbReference type="NCBI Taxonomy" id="35708"/>
    <lineage>
        <taxon>Eukaryota</taxon>
        <taxon>Viridiplantae</taxon>
        <taxon>Streptophyta</taxon>
        <taxon>Embryophyta</taxon>
        <taxon>Tracheophyta</taxon>
        <taxon>Spermatophyta</taxon>
        <taxon>Magnoliopsida</taxon>
        <taxon>Liliopsida</taxon>
        <taxon>Poales</taxon>
        <taxon>Poaceae</taxon>
        <taxon>PACMAD clade</taxon>
        <taxon>Arundinoideae</taxon>
        <taxon>Arundineae</taxon>
        <taxon>Arundo</taxon>
    </lineage>
</organism>